<dbReference type="Pfam" id="PF13087">
    <property type="entry name" value="AAA_12"/>
    <property type="match status" value="1"/>
</dbReference>
<dbReference type="Pfam" id="PF18731">
    <property type="entry name" value="HEPN_Swt1"/>
    <property type="match status" value="1"/>
</dbReference>
<dbReference type="InterPro" id="IPR021754">
    <property type="entry name" value="DUF3320"/>
</dbReference>
<evidence type="ECO:0000313" key="12">
    <source>
        <dbReference type="EMBL" id="KJL34598.1"/>
    </source>
</evidence>
<dbReference type="Pfam" id="PF11784">
    <property type="entry name" value="DUF3320"/>
    <property type="match status" value="1"/>
</dbReference>
<keyword evidence="3 12" id="KW-0378">Hydrolase</keyword>
<dbReference type="Pfam" id="PF18741">
    <property type="entry name" value="MTES_1575"/>
    <property type="match status" value="1"/>
</dbReference>
<dbReference type="RefSeq" id="WP_045270962.1">
    <property type="nucleotide sequence ID" value="NZ_JYIX01000027.1"/>
</dbReference>
<dbReference type="Pfam" id="PF13195">
    <property type="entry name" value="DUF4011"/>
    <property type="match status" value="1"/>
</dbReference>
<feature type="domain" description="Swt1-like HEPN" evidence="10">
    <location>
        <begin position="13"/>
        <end position="125"/>
    </location>
</feature>
<dbReference type="Proteomes" id="UP000033740">
    <property type="component" value="Unassembled WGS sequence"/>
</dbReference>
<proteinExistence type="inferred from homology"/>
<reference evidence="12 13" key="1">
    <citation type="submission" date="2015-02" db="EMBL/GenBank/DDBJ databases">
        <title>Draft genome sequences of ten Microbacterium spp. with emphasis on heavy metal contaminated environments.</title>
        <authorList>
            <person name="Corretto E."/>
        </authorList>
    </citation>
    <scope>NUCLEOTIDE SEQUENCE [LARGE SCALE GENOMIC DNA]</scope>
    <source>
        <strain evidence="12 13">ARN176</strain>
    </source>
</reference>
<evidence type="ECO:0000259" key="10">
    <source>
        <dbReference type="Pfam" id="PF18731"/>
    </source>
</evidence>
<evidence type="ECO:0000259" key="9">
    <source>
        <dbReference type="Pfam" id="PF13087"/>
    </source>
</evidence>
<dbReference type="InterPro" id="IPR041677">
    <property type="entry name" value="DNA2/NAM7_AAA_11"/>
</dbReference>
<feature type="domain" description="DNA2/NAM7 helicase-like C-terminal" evidence="9">
    <location>
        <begin position="1572"/>
        <end position="1771"/>
    </location>
</feature>
<keyword evidence="4" id="KW-0347">Helicase</keyword>
<evidence type="ECO:0000259" key="11">
    <source>
        <dbReference type="Pfam" id="PF18741"/>
    </source>
</evidence>
<dbReference type="InterPro" id="IPR047187">
    <property type="entry name" value="SF1_C_Upf1"/>
</dbReference>
<sequence length="2161" mass="234303">MPEFDTRDHVEEALDALSDGLNPVVAERFRELAPEVKDWTEILERKDRQAGRSFAWYNPRDLSLILRAFTESFGSLGYPFAGLLGRQAQNWASELRNVRNKWAHNEEFSIAETYRALDSAEMLLRGLRADTQADRLRELKVPVLAAMTAESGTAAPVQDSGSTLDSPLAAPDASATRPEVAATPTVAGPVFPERAASLPDATVAIRVSALPDLSYAHARNSIAIVDEVTIDYQGEEMRGASVEIEAICRLGSLGDPKVLIVDLDGTTPTTLRNADLVLDPVRMLAVEHPTDGVVRVTLRDAEGGVIAYHDSPVTVLAANQWRANPPQLSLELLASFVQPNSPAIAALLVEASDHLQAKTGNSALDGYQQGSRERVDAIVDAVYESMRARDIRYAEPPASWGLDGQKVRTPSEVLEGRLGTCLDTTVTLAAALEEVGINSTLWLLPGHIFLGYWRDEASLDGPAQLDPAEAVNYVGIGQIEVVETTFLTGGTTSKPFGDARRHHHISTLAGDVSAVHGITDIMQARLARIYPLPSRAISESGEVKIFEYAVAQAPDALHYAPSAEAIAGGVARDVPPRVALWKNALLDLSLRNRLINYGEKSGYPLAVPQPSLAKFEDMINNGTTVTLVPNDRIPTVDGSRGIRFGQDLPETARAGMLTERKQVFVGVTEATYTARLRALAYKARTIIEETGANNLYLAFGMLRWTFNDRELRSPLVLVPVRLAASGGGNTFRLSIDEAGESAPNYCLLEKLRLSFGLDIPGLANPAKDDSGIDLPAAFAATRRALASARLPFTVEDTVDLSILQFAKYRLWKDLDENWKELASNSLVTHLIQTPTAEYVDPFEAPTAVDLDALNNAVPVSADSSQLEAVAEAEARRTFVLEGPPGTGKSQTITNLLAHALANGKRVLFVAEKRAALDVVKDRLDAVGLGPFSLDLHDKGARPAAVRAQIRAAIDAIARPDGAALKADTETAATSRSSLRRYAQRLHEPNSAGLSLYSARAQLLASAEDIEALDIPATLVATGTEEQFGYLRELLRTLPETADLAHASPLHPWGFVTVSMANPIDTNPLHFAAREFDAALADLVARQPNPELLALASAPGQLDCWASLASAPRHLLDAIDAVHARTLSGEVPALQDRLNASNADRPWFASVGPEALDGDVQSVHRSAVAADASGFFGRRKRQRAVLAGYGTALRVEARSFPARDVTPLAADVARTADEIGALRAALATLPLPLVSSNWNPYLREGVEPAKATLAWGVWLGSALSSTGENADLRQAVRGYYAASLPDADLASALTRLASAWRALAAASGVAEPSGDGMDAFAMWAEPDGFFATWRSTAPARNLATTEPVTLDRWVAFRQHLEPLLRFGMTAAHDALLTGALPADLASLSLDKGIAQASIAERADSQAMAAFDVPAHNRTIGRFTSSAAAIRDALHRWIPAEIIAKRRIDPAYEGGMMGELKRQLARQRGGMTVRALFENYGDLITQIAPCVLMSPESVARFFPARAKMFDIVVFDEASQIRVADAVGAMGRGTSVVVVGDSKQMPPSSFADVSNDIDADASSIADVVADEESILIECVQARVPRKWLSWHYRSQDEALISFSNHAYYDSRLSSFPAPWSADAPNVDTDHGISLVRVAGHFNRAGRGRDLRTNAVEAEAIVREVAQRFANSPNETPSLGIITFNAQQRTLIETLLREAPDERLAHALDERDGLFVKNLENVQGDERDTILFSVAFSANERGIIPLNFGPLSRAGGERRLNVAITRARRQVILFASFDPSELRAEETASIGIKHLKGYLELAASGVESTTDIAHRDRLIDRHREEIADELRYRGFAVQTDIGLSDFRVDISIADAAAPGQPLVAVLLDGESWRARRTVADRDGLPVDVLKGLMKWPGVERVWLPEWLQERESTLARLSAAVVKAGAVLRLEQAKAQPRPSPSRPNAPDVPQVTDEPSLLRSASRSDVAAPVSTELRHPRLRQYVEWEPKRFGTTDTLDRLPHDAATEKVRSVLREIVQKEGPIHKMRLARLAAESFGLNRVAAARAEAILRCLPPEFLRTTDRSCAWPTGVDPVEWRDVRRSQPGDGRIIDHVPLEEIANAMAVVAELGGGMNEDELKRESLSLFGGKRLTEGVSSRLDSGLQRGLESGRIEHDNRGLFQAVDAS</sequence>
<feature type="domain" description="DNA2/NAM7 helicase helicase" evidence="8">
    <location>
        <begin position="862"/>
        <end position="948"/>
    </location>
</feature>
<protein>
    <submittedName>
        <fullName evidence="12">RecBCD enzyme subunit RecD</fullName>
        <ecNumber evidence="12">3.1.11.5</ecNumber>
    </submittedName>
</protein>
<evidence type="ECO:0000256" key="1">
    <source>
        <dbReference type="ARBA" id="ARBA00007913"/>
    </source>
</evidence>
<feature type="domain" description="Restriction endonuclease type II-like" evidence="11">
    <location>
        <begin position="1820"/>
        <end position="1916"/>
    </location>
</feature>
<evidence type="ECO:0000256" key="6">
    <source>
        <dbReference type="SAM" id="MobiDB-lite"/>
    </source>
</evidence>
<evidence type="ECO:0000259" key="7">
    <source>
        <dbReference type="Pfam" id="PF11784"/>
    </source>
</evidence>
<dbReference type="STRING" id="582680.RS86_00853"/>
<keyword evidence="13" id="KW-1185">Reference proteome</keyword>
<feature type="domain" description="DUF3320" evidence="7">
    <location>
        <begin position="1997"/>
        <end position="2039"/>
    </location>
</feature>
<dbReference type="InterPro" id="IPR041679">
    <property type="entry name" value="DNA2/NAM7-like_C"/>
</dbReference>
<dbReference type="GO" id="GO:0005524">
    <property type="term" value="F:ATP binding"/>
    <property type="evidence" value="ECO:0007669"/>
    <property type="project" value="UniProtKB-KW"/>
</dbReference>
<dbReference type="SUPFAM" id="SSF52540">
    <property type="entry name" value="P-loop containing nucleoside triphosphate hydrolases"/>
    <property type="match status" value="1"/>
</dbReference>
<dbReference type="InterPro" id="IPR050534">
    <property type="entry name" value="Coronavir_polyprotein_1ab"/>
</dbReference>
<feature type="region of interest" description="Disordered" evidence="6">
    <location>
        <begin position="152"/>
        <end position="178"/>
    </location>
</feature>
<dbReference type="InterPro" id="IPR041650">
    <property type="entry name" value="HEPN_Swt1"/>
</dbReference>
<dbReference type="PANTHER" id="PTHR43788:SF8">
    <property type="entry name" value="DNA-BINDING PROTEIN SMUBP-2"/>
    <property type="match status" value="1"/>
</dbReference>
<evidence type="ECO:0000256" key="5">
    <source>
        <dbReference type="ARBA" id="ARBA00022840"/>
    </source>
</evidence>
<evidence type="ECO:0000259" key="8">
    <source>
        <dbReference type="Pfam" id="PF13086"/>
    </source>
</evidence>
<keyword evidence="2" id="KW-0547">Nucleotide-binding</keyword>
<dbReference type="CDD" id="cd18808">
    <property type="entry name" value="SF1_C_Upf1"/>
    <property type="match status" value="1"/>
</dbReference>
<evidence type="ECO:0000256" key="2">
    <source>
        <dbReference type="ARBA" id="ARBA00022741"/>
    </source>
</evidence>
<dbReference type="GO" id="GO:0043139">
    <property type="term" value="F:5'-3' DNA helicase activity"/>
    <property type="evidence" value="ECO:0007669"/>
    <property type="project" value="TreeGrafter"/>
</dbReference>
<dbReference type="InterPro" id="IPR025103">
    <property type="entry name" value="DUF4011"/>
</dbReference>
<gene>
    <name evidence="12" type="primary">recD_1</name>
    <name evidence="12" type="ORF">RS86_00853</name>
</gene>
<dbReference type="InterPro" id="IPR027417">
    <property type="entry name" value="P-loop_NTPase"/>
</dbReference>
<dbReference type="PATRIC" id="fig|582680.6.peg.878"/>
<organism evidence="12 13">
    <name type="scientific">Microbacterium azadirachtae</name>
    <dbReference type="NCBI Taxonomy" id="582680"/>
    <lineage>
        <taxon>Bacteria</taxon>
        <taxon>Bacillati</taxon>
        <taxon>Actinomycetota</taxon>
        <taxon>Actinomycetes</taxon>
        <taxon>Micrococcales</taxon>
        <taxon>Microbacteriaceae</taxon>
        <taxon>Microbacterium</taxon>
    </lineage>
</organism>
<dbReference type="GO" id="GO:0008854">
    <property type="term" value="F:exodeoxyribonuclease V activity"/>
    <property type="evidence" value="ECO:0007669"/>
    <property type="project" value="UniProtKB-EC"/>
</dbReference>
<comment type="similarity">
    <text evidence="1">Belongs to the DNA2/NAM7 helicase family.</text>
</comment>
<dbReference type="EMBL" id="JYIX01000027">
    <property type="protein sequence ID" value="KJL34598.1"/>
    <property type="molecule type" value="Genomic_DNA"/>
</dbReference>
<accession>A0A0F0LN71</accession>
<feature type="region of interest" description="Disordered" evidence="6">
    <location>
        <begin position="1928"/>
        <end position="1967"/>
    </location>
</feature>
<dbReference type="Gene3D" id="3.40.50.300">
    <property type="entry name" value="P-loop containing nucleotide triphosphate hydrolases"/>
    <property type="match status" value="3"/>
</dbReference>
<name>A0A0F0LN71_9MICO</name>
<dbReference type="PANTHER" id="PTHR43788">
    <property type="entry name" value="DNA2/NAM7 HELICASE FAMILY MEMBER"/>
    <property type="match status" value="1"/>
</dbReference>
<keyword evidence="5" id="KW-0067">ATP-binding</keyword>
<dbReference type="Gene3D" id="3.10.620.30">
    <property type="match status" value="1"/>
</dbReference>
<comment type="caution">
    <text evidence="12">The sequence shown here is derived from an EMBL/GenBank/DDBJ whole genome shotgun (WGS) entry which is preliminary data.</text>
</comment>
<dbReference type="EC" id="3.1.11.5" evidence="12"/>
<evidence type="ECO:0000256" key="4">
    <source>
        <dbReference type="ARBA" id="ARBA00022806"/>
    </source>
</evidence>
<dbReference type="Pfam" id="PF13086">
    <property type="entry name" value="AAA_11"/>
    <property type="match status" value="1"/>
</dbReference>
<evidence type="ECO:0000313" key="13">
    <source>
        <dbReference type="Proteomes" id="UP000033740"/>
    </source>
</evidence>
<dbReference type="InterPro" id="IPR049468">
    <property type="entry name" value="Restrct_endonuc-II-like_dom"/>
</dbReference>
<evidence type="ECO:0000256" key="3">
    <source>
        <dbReference type="ARBA" id="ARBA00022801"/>
    </source>
</evidence>